<evidence type="ECO:0000313" key="11">
    <source>
        <dbReference type="Proteomes" id="UP000015106"/>
    </source>
</evidence>
<accession>A0A8R7PFN5</accession>
<keyword evidence="5" id="KW-0479">Metal-binding</keyword>
<protein>
    <recommendedName>
        <fullName evidence="12">Nuclease HARBI1</fullName>
    </recommendedName>
</protein>
<comment type="cofactor">
    <cofactor evidence="1">
        <name>a divalent metal cation</name>
        <dbReference type="ChEBI" id="CHEBI:60240"/>
    </cofactor>
</comment>
<keyword evidence="11" id="KW-1185">Reference proteome</keyword>
<dbReference type="EnsemblPlants" id="TuG1812G0200003534.01.T01">
    <property type="protein sequence ID" value="TuG1812G0200003534.01.T01"/>
    <property type="gene ID" value="TuG1812G0200003534.01"/>
</dbReference>
<sequence length="255" mass="29286">MFLWMVGGPQSFSHVENRFSRSTETVHRKFKEVLNCLCKLAGHNITPRDDTFTTVHARIQDERFWPHFKGAIGAIDGCHIPVTLPSDEVVNHTGRHGFPSQNVMAVCDFDKRFTFVVAGWPGSAHDTRILNDSLVKYAHRFPTPPPGKYYLIDSGYPNREGYLAPYKGQIYHIPEFRNGRKPVGKYEVYNRHSSLRNVVERTSGVLKAKWRILKGVPSFKPRTQKKIIIACMALHNYIPETKLPDEEFDKCDEDE</sequence>
<keyword evidence="4" id="KW-0540">Nuclease</keyword>
<reference evidence="10" key="2">
    <citation type="submission" date="2018-03" db="EMBL/GenBank/DDBJ databases">
        <title>The Triticum urartu genome reveals the dynamic nature of wheat genome evolution.</title>
        <authorList>
            <person name="Ling H."/>
            <person name="Ma B."/>
            <person name="Shi X."/>
            <person name="Liu H."/>
            <person name="Dong L."/>
            <person name="Sun H."/>
            <person name="Cao Y."/>
            <person name="Gao Q."/>
            <person name="Zheng S."/>
            <person name="Li Y."/>
            <person name="Yu Y."/>
            <person name="Du H."/>
            <person name="Qi M."/>
            <person name="Li Y."/>
            <person name="Yu H."/>
            <person name="Cui Y."/>
            <person name="Wang N."/>
            <person name="Chen C."/>
            <person name="Wu H."/>
            <person name="Zhao Y."/>
            <person name="Zhang J."/>
            <person name="Li Y."/>
            <person name="Zhou W."/>
            <person name="Zhang B."/>
            <person name="Hu W."/>
            <person name="Eijk M."/>
            <person name="Tang J."/>
            <person name="Witsenboer H."/>
            <person name="Zhao S."/>
            <person name="Li Z."/>
            <person name="Zhang A."/>
            <person name="Wang D."/>
            <person name="Liang C."/>
        </authorList>
    </citation>
    <scope>NUCLEOTIDE SEQUENCE [LARGE SCALE GENOMIC DNA]</scope>
    <source>
        <strain evidence="10">cv. G1812</strain>
    </source>
</reference>
<evidence type="ECO:0000256" key="6">
    <source>
        <dbReference type="ARBA" id="ARBA00022801"/>
    </source>
</evidence>
<keyword evidence="6" id="KW-0378">Hydrolase</keyword>
<evidence type="ECO:0000256" key="2">
    <source>
        <dbReference type="ARBA" id="ARBA00004123"/>
    </source>
</evidence>
<evidence type="ECO:0008006" key="12">
    <source>
        <dbReference type="Google" id="ProtNLM"/>
    </source>
</evidence>
<evidence type="ECO:0000256" key="3">
    <source>
        <dbReference type="ARBA" id="ARBA00006958"/>
    </source>
</evidence>
<evidence type="ECO:0000256" key="4">
    <source>
        <dbReference type="ARBA" id="ARBA00022722"/>
    </source>
</evidence>
<reference evidence="10" key="3">
    <citation type="submission" date="2022-06" db="UniProtKB">
        <authorList>
            <consortium name="EnsemblPlants"/>
        </authorList>
    </citation>
    <scope>IDENTIFICATION</scope>
</reference>
<dbReference type="GO" id="GO:0005634">
    <property type="term" value="C:nucleus"/>
    <property type="evidence" value="ECO:0007669"/>
    <property type="project" value="UniProtKB-SubCell"/>
</dbReference>
<reference evidence="11" key="1">
    <citation type="journal article" date="2013" name="Nature">
        <title>Draft genome of the wheat A-genome progenitor Triticum urartu.</title>
        <authorList>
            <person name="Ling H.Q."/>
            <person name="Zhao S."/>
            <person name="Liu D."/>
            <person name="Wang J."/>
            <person name="Sun H."/>
            <person name="Zhang C."/>
            <person name="Fan H."/>
            <person name="Li D."/>
            <person name="Dong L."/>
            <person name="Tao Y."/>
            <person name="Gao C."/>
            <person name="Wu H."/>
            <person name="Li Y."/>
            <person name="Cui Y."/>
            <person name="Guo X."/>
            <person name="Zheng S."/>
            <person name="Wang B."/>
            <person name="Yu K."/>
            <person name="Liang Q."/>
            <person name="Yang W."/>
            <person name="Lou X."/>
            <person name="Chen J."/>
            <person name="Feng M."/>
            <person name="Jian J."/>
            <person name="Zhang X."/>
            <person name="Luo G."/>
            <person name="Jiang Y."/>
            <person name="Liu J."/>
            <person name="Wang Z."/>
            <person name="Sha Y."/>
            <person name="Zhang B."/>
            <person name="Wu H."/>
            <person name="Tang D."/>
            <person name="Shen Q."/>
            <person name="Xue P."/>
            <person name="Zou S."/>
            <person name="Wang X."/>
            <person name="Liu X."/>
            <person name="Wang F."/>
            <person name="Yang Y."/>
            <person name="An X."/>
            <person name="Dong Z."/>
            <person name="Zhang K."/>
            <person name="Zhang X."/>
            <person name="Luo M.C."/>
            <person name="Dvorak J."/>
            <person name="Tong Y."/>
            <person name="Wang J."/>
            <person name="Yang H."/>
            <person name="Li Z."/>
            <person name="Wang D."/>
            <person name="Zhang A."/>
            <person name="Wang J."/>
        </authorList>
    </citation>
    <scope>NUCLEOTIDE SEQUENCE</scope>
    <source>
        <strain evidence="11">cv. G1812</strain>
    </source>
</reference>
<evidence type="ECO:0000256" key="7">
    <source>
        <dbReference type="ARBA" id="ARBA00023242"/>
    </source>
</evidence>
<dbReference type="GO" id="GO:0016787">
    <property type="term" value="F:hydrolase activity"/>
    <property type="evidence" value="ECO:0007669"/>
    <property type="project" value="UniProtKB-KW"/>
</dbReference>
<name>A0A8R7PFN5_TRIUA</name>
<feature type="domain" description="DDE Tnp4" evidence="8">
    <location>
        <begin position="75"/>
        <end position="236"/>
    </location>
</feature>
<dbReference type="Pfam" id="PF13359">
    <property type="entry name" value="DDE_Tnp_4"/>
    <property type="match status" value="1"/>
</dbReference>
<dbReference type="GO" id="GO:0046872">
    <property type="term" value="F:metal ion binding"/>
    <property type="evidence" value="ECO:0007669"/>
    <property type="project" value="UniProtKB-KW"/>
</dbReference>
<evidence type="ECO:0000256" key="5">
    <source>
        <dbReference type="ARBA" id="ARBA00022723"/>
    </source>
</evidence>
<keyword evidence="7" id="KW-0539">Nucleus</keyword>
<comment type="subcellular location">
    <subcellularLocation>
        <location evidence="2">Nucleus</location>
    </subcellularLocation>
</comment>
<dbReference type="PANTHER" id="PTHR22930">
    <property type="match status" value="1"/>
</dbReference>
<dbReference type="InterPro" id="IPR045249">
    <property type="entry name" value="HARBI1-like"/>
</dbReference>
<dbReference type="GO" id="GO:0004518">
    <property type="term" value="F:nuclease activity"/>
    <property type="evidence" value="ECO:0007669"/>
    <property type="project" value="UniProtKB-KW"/>
</dbReference>
<evidence type="ECO:0000313" key="10">
    <source>
        <dbReference type="EnsemblPlants" id="TuG1812G0200003534.01.T01"/>
    </source>
</evidence>
<proteinExistence type="inferred from homology"/>
<comment type="similarity">
    <text evidence="3">Belongs to the HARBI1 family.</text>
</comment>
<dbReference type="InterPro" id="IPR058353">
    <property type="entry name" value="DUF8040"/>
</dbReference>
<evidence type="ECO:0000256" key="1">
    <source>
        <dbReference type="ARBA" id="ARBA00001968"/>
    </source>
</evidence>
<dbReference type="InterPro" id="IPR027806">
    <property type="entry name" value="HARBI1_dom"/>
</dbReference>
<evidence type="ECO:0000259" key="9">
    <source>
        <dbReference type="Pfam" id="PF26138"/>
    </source>
</evidence>
<dbReference type="Gramene" id="TuG1812G0200003534.01.T01">
    <property type="protein sequence ID" value="TuG1812G0200003534.01.T01"/>
    <property type="gene ID" value="TuG1812G0200003534.01"/>
</dbReference>
<dbReference type="Proteomes" id="UP000015106">
    <property type="component" value="Chromosome 2"/>
</dbReference>
<organism evidence="10 11">
    <name type="scientific">Triticum urartu</name>
    <name type="common">Red wild einkorn</name>
    <name type="synonym">Crithodium urartu</name>
    <dbReference type="NCBI Taxonomy" id="4572"/>
    <lineage>
        <taxon>Eukaryota</taxon>
        <taxon>Viridiplantae</taxon>
        <taxon>Streptophyta</taxon>
        <taxon>Embryophyta</taxon>
        <taxon>Tracheophyta</taxon>
        <taxon>Spermatophyta</taxon>
        <taxon>Magnoliopsida</taxon>
        <taxon>Liliopsida</taxon>
        <taxon>Poales</taxon>
        <taxon>Poaceae</taxon>
        <taxon>BOP clade</taxon>
        <taxon>Pooideae</taxon>
        <taxon>Triticodae</taxon>
        <taxon>Triticeae</taxon>
        <taxon>Triticinae</taxon>
        <taxon>Triticum</taxon>
    </lineage>
</organism>
<dbReference type="AlphaFoldDB" id="A0A8R7PFN5"/>
<dbReference type="Pfam" id="PF26138">
    <property type="entry name" value="DUF8040"/>
    <property type="match status" value="1"/>
</dbReference>
<dbReference type="PANTHER" id="PTHR22930:SF280">
    <property type="entry name" value="OS11G0202600 PROTEIN"/>
    <property type="match status" value="1"/>
</dbReference>
<feature type="domain" description="DUF8040" evidence="9">
    <location>
        <begin position="1"/>
        <end position="39"/>
    </location>
</feature>
<evidence type="ECO:0000259" key="8">
    <source>
        <dbReference type="Pfam" id="PF13359"/>
    </source>
</evidence>